<evidence type="ECO:0000313" key="1">
    <source>
        <dbReference type="EMBL" id="MPM25824.1"/>
    </source>
</evidence>
<proteinExistence type="predicted"/>
<organism evidence="1">
    <name type="scientific">bioreactor metagenome</name>
    <dbReference type="NCBI Taxonomy" id="1076179"/>
    <lineage>
        <taxon>unclassified sequences</taxon>
        <taxon>metagenomes</taxon>
        <taxon>ecological metagenomes</taxon>
    </lineage>
</organism>
<name>A0A644YI96_9ZZZZ</name>
<protein>
    <submittedName>
        <fullName evidence="1">Uncharacterized protein</fullName>
    </submittedName>
</protein>
<dbReference type="AlphaFoldDB" id="A0A644YI96"/>
<sequence length="51" mass="5406">MKQAEIHTGYIIPRPLQKQSGDGAIHTAAHAKKNALTHVAKPLLQSGHAGL</sequence>
<dbReference type="EMBL" id="VSSQ01004586">
    <property type="protein sequence ID" value="MPM25824.1"/>
    <property type="molecule type" value="Genomic_DNA"/>
</dbReference>
<comment type="caution">
    <text evidence="1">The sequence shown here is derived from an EMBL/GenBank/DDBJ whole genome shotgun (WGS) entry which is preliminary data.</text>
</comment>
<gene>
    <name evidence="1" type="ORF">SDC9_72324</name>
</gene>
<accession>A0A644YI96</accession>
<reference evidence="1" key="1">
    <citation type="submission" date="2019-08" db="EMBL/GenBank/DDBJ databases">
        <authorList>
            <person name="Kucharzyk K."/>
            <person name="Murdoch R.W."/>
            <person name="Higgins S."/>
            <person name="Loffler F."/>
        </authorList>
    </citation>
    <scope>NUCLEOTIDE SEQUENCE</scope>
</reference>